<protein>
    <recommendedName>
        <fullName evidence="3">DUF600 family protein</fullName>
    </recommendedName>
</protein>
<organism evidence="1 2">
    <name type="scientific">Nocardiopsis codii</name>
    <dbReference type="NCBI Taxonomy" id="3065942"/>
    <lineage>
        <taxon>Bacteria</taxon>
        <taxon>Bacillati</taxon>
        <taxon>Actinomycetota</taxon>
        <taxon>Actinomycetes</taxon>
        <taxon>Streptosporangiales</taxon>
        <taxon>Nocardiopsidaceae</taxon>
        <taxon>Nocardiopsis</taxon>
    </lineage>
</organism>
<reference evidence="1 2" key="1">
    <citation type="submission" date="2023-08" db="EMBL/GenBank/DDBJ databases">
        <authorList>
            <person name="Girao M."/>
            <person name="Carvalho M.F."/>
        </authorList>
    </citation>
    <scope>NUCLEOTIDE SEQUENCE [LARGE SCALE GENOMIC DNA]</scope>
    <source>
        <strain evidence="1 2">CT-R113</strain>
    </source>
</reference>
<dbReference type="InterPro" id="IPR036170">
    <property type="entry name" value="YezG-like_sf"/>
</dbReference>
<dbReference type="SUPFAM" id="SSF160424">
    <property type="entry name" value="BH3703-like"/>
    <property type="match status" value="1"/>
</dbReference>
<comment type="caution">
    <text evidence="1">The sequence shown here is derived from an EMBL/GenBank/DDBJ whole genome shotgun (WGS) entry which is preliminary data.</text>
</comment>
<evidence type="ECO:0008006" key="3">
    <source>
        <dbReference type="Google" id="ProtNLM"/>
    </source>
</evidence>
<evidence type="ECO:0000313" key="1">
    <source>
        <dbReference type="EMBL" id="MEE2036214.1"/>
    </source>
</evidence>
<dbReference type="EMBL" id="JAUZMY010000002">
    <property type="protein sequence ID" value="MEE2036214.1"/>
    <property type="molecule type" value="Genomic_DNA"/>
</dbReference>
<name>A0ABU7K1T9_9ACTN</name>
<evidence type="ECO:0000313" key="2">
    <source>
        <dbReference type="Proteomes" id="UP001356095"/>
    </source>
</evidence>
<keyword evidence="2" id="KW-1185">Reference proteome</keyword>
<sequence length="142" mass="16276">MIEQQEMLQEIGGELLGFAPESWERLEYEYSSVARYATDSLTAEYSDGTSEMVSCPVSVLSKLAKLRAGMYQEGKGTWFSVKYTIERPSRYSVDFNYDEYPDFTFSPDPEGFVDDLKSFPRAEEFIPDWLREQIESARGGAE</sequence>
<proteinExistence type="predicted"/>
<accession>A0ABU7K1T9</accession>
<dbReference type="RefSeq" id="WP_330090012.1">
    <property type="nucleotide sequence ID" value="NZ_JAUZMY010000002.1"/>
</dbReference>
<gene>
    <name evidence="1" type="ORF">Q8791_03135</name>
</gene>
<dbReference type="Proteomes" id="UP001356095">
    <property type="component" value="Unassembled WGS sequence"/>
</dbReference>